<dbReference type="Proteomes" id="UP000501253">
    <property type="component" value="Chromosome"/>
</dbReference>
<gene>
    <name evidence="3" type="ORF">FVE67_06880</name>
</gene>
<dbReference type="InterPro" id="IPR051829">
    <property type="entry name" value="Multiheme_Cytochr_ET"/>
</dbReference>
<accession>A0A6H1WTI7</accession>
<dbReference type="EMBL" id="CP042909">
    <property type="protein sequence ID" value="QJA06535.1"/>
    <property type="molecule type" value="Genomic_DNA"/>
</dbReference>
<dbReference type="PROSITE" id="PS51257">
    <property type="entry name" value="PROKAR_LIPOPROTEIN"/>
    <property type="match status" value="1"/>
</dbReference>
<dbReference type="RefSeq" id="WP_168719886.1">
    <property type="nucleotide sequence ID" value="NZ_CP042909.1"/>
</dbReference>
<keyword evidence="1 2" id="KW-0732">Signal</keyword>
<feature type="signal peptide" evidence="2">
    <location>
        <begin position="1"/>
        <end position="21"/>
    </location>
</feature>
<sequence>MWRVLLLVLAAGLLFGGPAWGASGCLRCHEGIKKIAENPVMGRLSCVFCHRGNPEGRTKEEAHQGLWSNPSDLRVVDQTCGQCHGEIVTRLKKSLHATSAGIISAARYTWGAQKTRRALYAPYPVRDEDGHIPGQRGALPELQALPLYDPQRPIGPTNHPVDDYLRAECLRCHIWTRGKERPGDYRSSGCAACHVIYADDGLYRGEDPTIPKDEPGHPRLHRITTRIPVFQCQHCHNRGGRTGVSYMGMMESDGYCSPWSGKAGVKAGRKLHGKCYNHLVPDIHYERGLACIDCHLEPEIHGDGNIYSKKDEAVEIECEDCHGTVKSPAPLRTSRGTSYPNLKRKGSRVILIGKLDGREHPVPQVQEVVQRNRQAAVAMEIPSHARKLECYACHAVWAPQCYGCHAQQNLAEKAGDWLRYGKSADESLTGREKNRLKTAHHWRETRSYLRWESPALGWNAEGKVAPYIPGCQVIFTQIGPDGKPRFLNHIFKTAQGTWGIASNPIQPHTVRPRARSCEDCHANPKALGLGTGLYRADWNGVPFPYGLDQIVTPEGRPIQAVSHDGARPFNGKELRRILRVNICASCHGFMRDPEFWKKVVDRNGRAPDDATHRKVLRHLLRDSVR</sequence>
<organism evidence="3 4">
    <name type="scientific">Thermosulfurimonas marina</name>
    <dbReference type="NCBI Taxonomy" id="2047767"/>
    <lineage>
        <taxon>Bacteria</taxon>
        <taxon>Pseudomonadati</taxon>
        <taxon>Thermodesulfobacteriota</taxon>
        <taxon>Thermodesulfobacteria</taxon>
        <taxon>Thermodesulfobacteriales</taxon>
        <taxon>Thermodesulfobacteriaceae</taxon>
        <taxon>Thermosulfurimonas</taxon>
    </lineage>
</organism>
<evidence type="ECO:0000256" key="1">
    <source>
        <dbReference type="ARBA" id="ARBA00022729"/>
    </source>
</evidence>
<keyword evidence="4" id="KW-1185">Reference proteome</keyword>
<dbReference type="AlphaFoldDB" id="A0A6H1WTI7"/>
<dbReference type="InterPro" id="IPR036280">
    <property type="entry name" value="Multihaem_cyt_sf"/>
</dbReference>
<evidence type="ECO:0000313" key="3">
    <source>
        <dbReference type="EMBL" id="QJA06535.1"/>
    </source>
</evidence>
<reference evidence="3 4" key="1">
    <citation type="submission" date="2019-08" db="EMBL/GenBank/DDBJ databases">
        <title>Complete genome sequence of Thermosulfurimonas marina SU872T, an anaerobic thermophilic chemolithoautotrophic bacterium isolated from a shallow marine hydrothermal vent.</title>
        <authorList>
            <person name="Allioux M."/>
            <person name="Jebbar M."/>
            <person name="Slobodkina G."/>
            <person name="Slobodkin A."/>
            <person name="Moalic Y."/>
            <person name="Frolova A."/>
            <person name="Shao Z."/>
            <person name="Alain K."/>
        </authorList>
    </citation>
    <scope>NUCLEOTIDE SEQUENCE [LARGE SCALE GENOMIC DNA]</scope>
    <source>
        <strain evidence="3 4">SU872</strain>
    </source>
</reference>
<protein>
    <submittedName>
        <fullName evidence="3">Uncharacterized protein</fullName>
    </submittedName>
</protein>
<dbReference type="PANTHER" id="PTHR35038">
    <property type="entry name" value="DISSIMILATORY SULFITE REDUCTASE SIRA"/>
    <property type="match status" value="1"/>
</dbReference>
<evidence type="ECO:0000256" key="2">
    <source>
        <dbReference type="SAM" id="SignalP"/>
    </source>
</evidence>
<name>A0A6H1WTI7_9BACT</name>
<dbReference type="KEGG" id="tmai:FVE67_06880"/>
<dbReference type="PANTHER" id="PTHR35038:SF8">
    <property type="entry name" value="C-TYPE POLYHEME CYTOCHROME OMCC"/>
    <property type="match status" value="1"/>
</dbReference>
<feature type="chain" id="PRO_5026311955" evidence="2">
    <location>
        <begin position="22"/>
        <end position="625"/>
    </location>
</feature>
<dbReference type="GO" id="GO:0016491">
    <property type="term" value="F:oxidoreductase activity"/>
    <property type="evidence" value="ECO:0007669"/>
    <property type="project" value="TreeGrafter"/>
</dbReference>
<dbReference type="SUPFAM" id="SSF48695">
    <property type="entry name" value="Multiheme cytochromes"/>
    <property type="match status" value="2"/>
</dbReference>
<evidence type="ECO:0000313" key="4">
    <source>
        <dbReference type="Proteomes" id="UP000501253"/>
    </source>
</evidence>
<proteinExistence type="predicted"/>